<keyword evidence="3" id="KW-0645">Protease</keyword>
<proteinExistence type="predicted"/>
<keyword evidence="3" id="KW-0378">Hydrolase</keyword>
<protein>
    <submittedName>
        <fullName evidence="3">CPBP family intramembrane metalloprotease</fullName>
        <ecNumber evidence="3">3.4.-.-</ecNumber>
    </submittedName>
</protein>
<feature type="transmembrane region" description="Helical" evidence="1">
    <location>
        <begin position="44"/>
        <end position="65"/>
    </location>
</feature>
<evidence type="ECO:0000256" key="1">
    <source>
        <dbReference type="SAM" id="Phobius"/>
    </source>
</evidence>
<dbReference type="Proteomes" id="UP001301012">
    <property type="component" value="Unassembled WGS sequence"/>
</dbReference>
<dbReference type="Pfam" id="PF02517">
    <property type="entry name" value="Rce1-like"/>
    <property type="match status" value="1"/>
</dbReference>
<gene>
    <name evidence="3" type="ORF">QOZ84_02490</name>
</gene>
<keyword evidence="4" id="KW-1185">Reference proteome</keyword>
<organism evidence="3 4">
    <name type="scientific">Romboutsia sedimentorum</name>
    <dbReference type="NCBI Taxonomy" id="1368474"/>
    <lineage>
        <taxon>Bacteria</taxon>
        <taxon>Bacillati</taxon>
        <taxon>Bacillota</taxon>
        <taxon>Clostridia</taxon>
        <taxon>Peptostreptococcales</taxon>
        <taxon>Peptostreptococcaceae</taxon>
        <taxon>Romboutsia</taxon>
    </lineage>
</organism>
<feature type="transmembrane region" description="Helical" evidence="1">
    <location>
        <begin position="269"/>
        <end position="289"/>
    </location>
</feature>
<feature type="transmembrane region" description="Helical" evidence="1">
    <location>
        <begin position="141"/>
        <end position="161"/>
    </location>
</feature>
<dbReference type="RefSeq" id="WP_284131382.1">
    <property type="nucleotide sequence ID" value="NZ_JASKYM010000001.1"/>
</dbReference>
<dbReference type="EMBL" id="JASKYM010000001">
    <property type="protein sequence ID" value="MDK2562403.1"/>
    <property type="molecule type" value="Genomic_DNA"/>
</dbReference>
<keyword evidence="1" id="KW-0472">Membrane</keyword>
<feature type="transmembrane region" description="Helical" evidence="1">
    <location>
        <begin position="215"/>
        <end position="236"/>
    </location>
</feature>
<evidence type="ECO:0000313" key="3">
    <source>
        <dbReference type="EMBL" id="MDK2562403.1"/>
    </source>
</evidence>
<name>A0ABT7E8J2_9FIRM</name>
<accession>A0ABT7E8J2</accession>
<keyword evidence="1" id="KW-1133">Transmembrane helix</keyword>
<feature type="transmembrane region" description="Helical" evidence="1">
    <location>
        <begin position="12"/>
        <end position="32"/>
    </location>
</feature>
<keyword evidence="3" id="KW-0482">Metalloprotease</keyword>
<feature type="transmembrane region" description="Helical" evidence="1">
    <location>
        <begin position="104"/>
        <end position="121"/>
    </location>
</feature>
<feature type="transmembrane region" description="Helical" evidence="1">
    <location>
        <begin position="167"/>
        <end position="194"/>
    </location>
</feature>
<dbReference type="EC" id="3.4.-.-" evidence="3"/>
<keyword evidence="1" id="KW-0812">Transmembrane</keyword>
<dbReference type="PANTHER" id="PTHR35797">
    <property type="entry name" value="PROTEASE-RELATED"/>
    <property type="match status" value="1"/>
</dbReference>
<feature type="transmembrane region" description="Helical" evidence="1">
    <location>
        <begin position="77"/>
        <end position="98"/>
    </location>
</feature>
<dbReference type="PANTHER" id="PTHR35797:SF1">
    <property type="entry name" value="PROTEASE"/>
    <property type="match status" value="1"/>
</dbReference>
<dbReference type="InterPro" id="IPR003675">
    <property type="entry name" value="Rce1/LyrA-like_dom"/>
</dbReference>
<evidence type="ECO:0000259" key="2">
    <source>
        <dbReference type="Pfam" id="PF02517"/>
    </source>
</evidence>
<comment type="caution">
    <text evidence="3">The sequence shown here is derived from an EMBL/GenBank/DDBJ whole genome shotgun (WGS) entry which is preliminary data.</text>
</comment>
<feature type="transmembrane region" description="Helical" evidence="1">
    <location>
        <begin position="242"/>
        <end position="262"/>
    </location>
</feature>
<dbReference type="InterPro" id="IPR042150">
    <property type="entry name" value="MmRce1-like"/>
</dbReference>
<reference evidence="3 4" key="1">
    <citation type="submission" date="2023-05" db="EMBL/GenBank/DDBJ databases">
        <title>Rombocin, a short stable natural nisin variant, displays selective antimicrobial activity against Listeria monocytogenes and employs dual mode of action to kill target bacterial strains.</title>
        <authorList>
            <person name="Wambui J."/>
            <person name="Stephan R."/>
            <person name="Kuipers O.P."/>
        </authorList>
    </citation>
    <scope>NUCLEOTIDE SEQUENCE [LARGE SCALE GENOMIC DNA]</scope>
    <source>
        <strain evidence="3 4">RC002</strain>
    </source>
</reference>
<evidence type="ECO:0000313" key="4">
    <source>
        <dbReference type="Proteomes" id="UP001301012"/>
    </source>
</evidence>
<sequence>MCTNVKVIKKEVSTFLLINFGLIAFISIFMFISTTKPYSADLVGSFGGLFMYIPAFSAIVVLKKISNYSFPPSVDKFFNVFAIATLVRIFVSILQVFFIGNITISSIIDMAISCYLICVLFKDKFDFEILNLSLNKNFKKVLFVVLLFSIISIVRSIPAFLSVEDNSINIIGGIFTILTSLLANIFFGFTLFFGEEFGWRYFLQPRLQKLYGKRCGVIILGLIWGIWHLPLCMTLYSPKTPIYCIVFHLAFCTTLGVFLGYAYMKSENLWAPILIHLVNNSISIISNSGSYESEFTLQTLLVGILINAIFFLPFLFTKEYKKADETASLDI</sequence>
<dbReference type="GO" id="GO:0008237">
    <property type="term" value="F:metallopeptidase activity"/>
    <property type="evidence" value="ECO:0007669"/>
    <property type="project" value="UniProtKB-KW"/>
</dbReference>
<feature type="domain" description="CAAX prenyl protease 2/Lysostaphin resistance protein A-like" evidence="2">
    <location>
        <begin position="181"/>
        <end position="281"/>
    </location>
</feature>
<feature type="transmembrane region" description="Helical" evidence="1">
    <location>
        <begin position="295"/>
        <end position="316"/>
    </location>
</feature>